<dbReference type="AlphaFoldDB" id="A0A914X2T0"/>
<name>A0A914X2T0_9BILA</name>
<evidence type="ECO:0000313" key="2">
    <source>
        <dbReference type="Proteomes" id="UP000887566"/>
    </source>
</evidence>
<accession>A0A914X2T0</accession>
<proteinExistence type="predicted"/>
<protein>
    <submittedName>
        <fullName evidence="3">Uncharacterized protein</fullName>
    </submittedName>
</protein>
<dbReference type="WBParaSite" id="PSAMB.scaffold6414size9552.g28472.t1">
    <property type="protein sequence ID" value="PSAMB.scaffold6414size9552.g28472.t1"/>
    <property type="gene ID" value="PSAMB.scaffold6414size9552.g28472"/>
</dbReference>
<organism evidence="2 3">
    <name type="scientific">Plectus sambesii</name>
    <dbReference type="NCBI Taxonomy" id="2011161"/>
    <lineage>
        <taxon>Eukaryota</taxon>
        <taxon>Metazoa</taxon>
        <taxon>Ecdysozoa</taxon>
        <taxon>Nematoda</taxon>
        <taxon>Chromadorea</taxon>
        <taxon>Plectida</taxon>
        <taxon>Plectina</taxon>
        <taxon>Plectoidea</taxon>
        <taxon>Plectidae</taxon>
        <taxon>Plectus</taxon>
    </lineage>
</organism>
<keyword evidence="2" id="KW-1185">Reference proteome</keyword>
<feature type="compositionally biased region" description="Low complexity" evidence="1">
    <location>
        <begin position="52"/>
        <end position="61"/>
    </location>
</feature>
<reference evidence="3" key="1">
    <citation type="submission" date="2022-11" db="UniProtKB">
        <authorList>
            <consortium name="WormBaseParasite"/>
        </authorList>
    </citation>
    <scope>IDENTIFICATION</scope>
</reference>
<dbReference type="Proteomes" id="UP000887566">
    <property type="component" value="Unplaced"/>
</dbReference>
<sequence length="103" mass="10973">MMDGGFHQRRSNAPECAASFRRTIKKKQKKKKTEAAVEDRKMGGWRWSETVGGRAQQAAGRGSKKRRSVGKAPSSGCRGAVRCGAALVSALDAQLGGGRRAIG</sequence>
<evidence type="ECO:0000313" key="3">
    <source>
        <dbReference type="WBParaSite" id="PSAMB.scaffold6414size9552.g28472.t1"/>
    </source>
</evidence>
<evidence type="ECO:0000256" key="1">
    <source>
        <dbReference type="SAM" id="MobiDB-lite"/>
    </source>
</evidence>
<feature type="region of interest" description="Disordered" evidence="1">
    <location>
        <begin position="50"/>
        <end position="77"/>
    </location>
</feature>